<evidence type="ECO:0000313" key="3">
    <source>
        <dbReference type="EMBL" id="SHO78720.1"/>
    </source>
</evidence>
<organism evidence="3 4">
    <name type="scientific">Malassezia sympodialis (strain ATCC 42132)</name>
    <name type="common">Atopic eczema-associated yeast</name>
    <dbReference type="NCBI Taxonomy" id="1230383"/>
    <lineage>
        <taxon>Eukaryota</taxon>
        <taxon>Fungi</taxon>
        <taxon>Dikarya</taxon>
        <taxon>Basidiomycota</taxon>
        <taxon>Ustilaginomycotina</taxon>
        <taxon>Malasseziomycetes</taxon>
        <taxon>Malasseziales</taxon>
        <taxon>Malasseziaceae</taxon>
        <taxon>Malassezia</taxon>
    </lineage>
</organism>
<evidence type="ECO:0000313" key="4">
    <source>
        <dbReference type="Proteomes" id="UP000186303"/>
    </source>
</evidence>
<dbReference type="Proteomes" id="UP000186303">
    <property type="component" value="Chromosome 4"/>
</dbReference>
<dbReference type="CDD" id="cd20262">
    <property type="entry name" value="Complex1_LYR_LYRM2"/>
    <property type="match status" value="1"/>
</dbReference>
<accession>A0A1M8A8D6</accession>
<evidence type="ECO:0000259" key="2">
    <source>
        <dbReference type="Pfam" id="PF05347"/>
    </source>
</evidence>
<dbReference type="VEuPathDB" id="FungiDB:MSYG_3067"/>
<dbReference type="InterPro" id="IPR045293">
    <property type="entry name" value="Complex1_LYR_LYRM2"/>
</dbReference>
<protein>
    <recommendedName>
        <fullName evidence="2">Complex 1 LYR protein domain-containing protein</fullName>
    </recommendedName>
</protein>
<feature type="region of interest" description="Disordered" evidence="1">
    <location>
        <begin position="81"/>
        <end position="102"/>
    </location>
</feature>
<evidence type="ECO:0000256" key="1">
    <source>
        <dbReference type="SAM" id="MobiDB-lite"/>
    </source>
</evidence>
<dbReference type="InterPro" id="IPR008011">
    <property type="entry name" value="Complex1_LYR_dom"/>
</dbReference>
<keyword evidence="4" id="KW-1185">Reference proteome</keyword>
<dbReference type="Pfam" id="PF05347">
    <property type="entry name" value="Complex1_LYR"/>
    <property type="match status" value="1"/>
</dbReference>
<gene>
    <name evidence="3" type="ORF">MSYG_3067</name>
</gene>
<dbReference type="OrthoDB" id="74240at2759"/>
<dbReference type="EMBL" id="LT671824">
    <property type="protein sequence ID" value="SHO78720.1"/>
    <property type="molecule type" value="Genomic_DNA"/>
</dbReference>
<reference evidence="4" key="1">
    <citation type="journal article" date="2017" name="Nucleic Acids Res.">
        <title>Proteogenomics produces comprehensive and highly accurate protein-coding gene annotation in a complete genome assembly of Malassezia sympodialis.</title>
        <authorList>
            <person name="Zhu Y."/>
            <person name="Engstroem P.G."/>
            <person name="Tellgren-Roth C."/>
            <person name="Baudo C.D."/>
            <person name="Kennell J.C."/>
            <person name="Sun S."/>
            <person name="Billmyre R.B."/>
            <person name="Schroeder M.S."/>
            <person name="Andersson A."/>
            <person name="Holm T."/>
            <person name="Sigurgeirsson B."/>
            <person name="Wu G."/>
            <person name="Sankaranarayanan S.R."/>
            <person name="Siddharthan R."/>
            <person name="Sanyal K."/>
            <person name="Lundeberg J."/>
            <person name="Nystedt B."/>
            <person name="Boekhout T."/>
            <person name="Dawson T.L. Jr."/>
            <person name="Heitman J."/>
            <person name="Scheynius A."/>
            <person name="Lehtioe J."/>
        </authorList>
    </citation>
    <scope>NUCLEOTIDE SEQUENCE [LARGE SCALE GENOMIC DNA]</scope>
    <source>
        <strain evidence="4">ATCC 42132</strain>
    </source>
</reference>
<name>A0A1M8A8D6_MALS4</name>
<dbReference type="AlphaFoldDB" id="A0A1M8A8D6"/>
<feature type="domain" description="Complex 1 LYR protein" evidence="2">
    <location>
        <begin position="20"/>
        <end position="75"/>
    </location>
</feature>
<proteinExistence type="predicted"/>
<sequence>MRSLKLGQGPSFKFFLQKGKVLSLYRSLIRSTRGIANMEARWETIAWFRGEIEHVRTETDPNRIESHLTHGRITLKQMESSFSLSSAGQPLSPLRGLRSARA</sequence>